<evidence type="ECO:0000313" key="2">
    <source>
        <dbReference type="Proteomes" id="UP000024635"/>
    </source>
</evidence>
<dbReference type="Proteomes" id="UP000024635">
    <property type="component" value="Unassembled WGS sequence"/>
</dbReference>
<reference evidence="2" key="1">
    <citation type="journal article" date="2015" name="Nat. Genet.">
        <title>The genome and transcriptome of the zoonotic hookworm Ancylostoma ceylanicum identify infection-specific gene families.</title>
        <authorList>
            <person name="Schwarz E.M."/>
            <person name="Hu Y."/>
            <person name="Antoshechkin I."/>
            <person name="Miller M.M."/>
            <person name="Sternberg P.W."/>
            <person name="Aroian R.V."/>
        </authorList>
    </citation>
    <scope>NUCLEOTIDE SEQUENCE</scope>
    <source>
        <strain evidence="2">HY135</strain>
    </source>
</reference>
<dbReference type="AlphaFoldDB" id="A0A016VYS5"/>
<dbReference type="EMBL" id="JARK01001338">
    <property type="protein sequence ID" value="EYC32754.1"/>
    <property type="molecule type" value="Genomic_DNA"/>
</dbReference>
<protein>
    <submittedName>
        <fullName evidence="1">Uncharacterized protein</fullName>
    </submittedName>
</protein>
<proteinExistence type="predicted"/>
<sequence length="69" mass="8114">MQIKESKCSIKCRRFKPLRKSSPDKNTERTLEIPFADKAKSILKPIFDEYCKQFEARNFEKVISCSVLN</sequence>
<gene>
    <name evidence="1" type="primary">Acey_s0002.g1081</name>
    <name evidence="1" type="ORF">Y032_0002g1081</name>
</gene>
<comment type="caution">
    <text evidence="1">The sequence shown here is derived from an EMBL/GenBank/DDBJ whole genome shotgun (WGS) entry which is preliminary data.</text>
</comment>
<keyword evidence="2" id="KW-1185">Reference proteome</keyword>
<accession>A0A016VYS5</accession>
<name>A0A016VYS5_9BILA</name>
<organism evidence="1 2">
    <name type="scientific">Ancylostoma ceylanicum</name>
    <dbReference type="NCBI Taxonomy" id="53326"/>
    <lineage>
        <taxon>Eukaryota</taxon>
        <taxon>Metazoa</taxon>
        <taxon>Ecdysozoa</taxon>
        <taxon>Nematoda</taxon>
        <taxon>Chromadorea</taxon>
        <taxon>Rhabditida</taxon>
        <taxon>Rhabditina</taxon>
        <taxon>Rhabditomorpha</taxon>
        <taxon>Strongyloidea</taxon>
        <taxon>Ancylostomatidae</taxon>
        <taxon>Ancylostomatinae</taxon>
        <taxon>Ancylostoma</taxon>
    </lineage>
</organism>
<evidence type="ECO:0000313" key="1">
    <source>
        <dbReference type="EMBL" id="EYC32754.1"/>
    </source>
</evidence>